<feature type="transmembrane region" description="Helical" evidence="11">
    <location>
        <begin position="396"/>
        <end position="418"/>
    </location>
</feature>
<dbReference type="PANTHER" id="PTHR43373:SF1">
    <property type="entry name" value="NA(+)_H(+) ANTIPORTER SUBUNIT A"/>
    <property type="match status" value="1"/>
</dbReference>
<feature type="transmembrane region" description="Helical" evidence="11">
    <location>
        <begin position="96"/>
        <end position="114"/>
    </location>
</feature>
<comment type="subcellular location">
    <subcellularLocation>
        <location evidence="2">Cell membrane</location>
        <topology evidence="2">Multi-pass membrane protein</topology>
    </subcellularLocation>
    <subcellularLocation>
        <location evidence="10">Membrane</location>
        <topology evidence="10">Multi-pass membrane protein</topology>
    </subcellularLocation>
</comment>
<evidence type="ECO:0000259" key="14">
    <source>
        <dbReference type="Pfam" id="PF13244"/>
    </source>
</evidence>
<dbReference type="Pfam" id="PF00662">
    <property type="entry name" value="Proton_antipo_N"/>
    <property type="match status" value="1"/>
</dbReference>
<dbReference type="InterPro" id="IPR001516">
    <property type="entry name" value="Proton_antipo_N"/>
</dbReference>
<feature type="transmembrane region" description="Helical" evidence="11">
    <location>
        <begin position="589"/>
        <end position="607"/>
    </location>
</feature>
<sequence length="757" mass="80976">MAAAQDNSLPTSPGQALAGWVSVLISVAFFVGFWQALGPVGNGEVLRWSWEWVPSLGISLSFLIDGLSLSFALLISGIGALVMLYSTKYLAGHKHFARFFLYLTLFMMAMLGLVLSDNLLSLFVFWELTSITSYLLIGFSHTSADSRRSALQALLVTGGGGLALLAGIILIGWVAGTYELSEIRAQGDLIREHGLYLTIFVLFLLGAFTKSAQIPFHFWLPNAMAAPTPVSAYLHSATMVKAGIYLLARMHPTLAETDVWLWTLTIAGSATAVFASFMAVKQTDLKQILAYTTLMALGTLTLFLAADTGYAITAAMTFLIVHSLYKAALFMIAGAVDHSTGTREIDRLGGLARAMPITTAAAALAALSMAGFPPFLGFIGKELKYYGALAVQSEPLLVAGAVLLANALMLVAAGLVAFRPFWRGTHSTPMTPHEAPWQLLAGPVILAVLGALFGINSDLIANTLIKPGVAAISSGELEPVELKLWAGINLPLILSGITITLGIVLLIVHRRMRAFLLAMEARLPSFDRGWDKFLDGMKATAAWQTRILQSGVMRYYLYVIFATLLVAVGGTLIWTGAFTGIPDIQGVQVKHWVVVFLILAGTALTTITNSRIAGIAGLGAVGIGVALIFIIYSAPDVAITQLLVETLIVVLFAVAALRLPMLKPEDGFPNRKLDALFATAIGAVVAAIMITVTTGPINRRLTEYFEQSSWIDAYGRNIVNVILVDFRALDTFGEIAVVAVAGIAAWAILKGPKEDAK</sequence>
<dbReference type="PRINTS" id="PR01434">
    <property type="entry name" value="NADHDHGNASE5"/>
</dbReference>
<reference evidence="17" key="1">
    <citation type="submission" date="2017-05" db="EMBL/GenBank/DDBJ databases">
        <authorList>
            <person name="Rodrigo-Torres L."/>
            <person name="Arahal R. D."/>
            <person name="Lucena T."/>
        </authorList>
    </citation>
    <scope>NUCLEOTIDE SEQUENCE [LARGE SCALE GENOMIC DNA]</scope>
    <source>
        <strain evidence="17">CECT 8489</strain>
    </source>
</reference>
<evidence type="ECO:0000259" key="13">
    <source>
        <dbReference type="Pfam" id="PF00662"/>
    </source>
</evidence>
<keyword evidence="4" id="KW-0050">Antiport</keyword>
<feature type="domain" description="MrpA C-terminal/MbhD" evidence="14">
    <location>
        <begin position="597"/>
        <end position="660"/>
    </location>
</feature>
<evidence type="ECO:0000256" key="2">
    <source>
        <dbReference type="ARBA" id="ARBA00004651"/>
    </source>
</evidence>
<feature type="domain" description="NADH:quinone oxidoreductase/Mrp antiporter transmembrane" evidence="12">
    <location>
        <begin position="116"/>
        <end position="401"/>
    </location>
</feature>
<evidence type="ECO:0000256" key="5">
    <source>
        <dbReference type="ARBA" id="ARBA00022475"/>
    </source>
</evidence>
<dbReference type="Pfam" id="PF20501">
    <property type="entry name" value="MbhE"/>
    <property type="match status" value="1"/>
</dbReference>
<keyword evidence="17" id="KW-1185">Reference proteome</keyword>
<gene>
    <name evidence="16" type="primary">mrpA_2</name>
    <name evidence="16" type="ORF">BOA8489_01378</name>
</gene>
<feature type="transmembrane region" description="Helical" evidence="11">
    <location>
        <begin position="673"/>
        <end position="692"/>
    </location>
</feature>
<dbReference type="GO" id="GO:0005886">
    <property type="term" value="C:plasma membrane"/>
    <property type="evidence" value="ECO:0007669"/>
    <property type="project" value="UniProtKB-SubCell"/>
</dbReference>
<feature type="transmembrane region" description="Helical" evidence="11">
    <location>
        <begin position="439"/>
        <end position="465"/>
    </location>
</feature>
<feature type="domain" description="MrpA C-terminal/MbhE" evidence="15">
    <location>
        <begin position="671"/>
        <end position="750"/>
    </location>
</feature>
<feature type="transmembrane region" description="Helical" evidence="11">
    <location>
        <begin position="195"/>
        <end position="220"/>
    </location>
</feature>
<feature type="transmembrane region" description="Helical" evidence="11">
    <location>
        <begin position="555"/>
        <end position="577"/>
    </location>
</feature>
<keyword evidence="9 11" id="KW-0472">Membrane</keyword>
<organism evidence="16 17">
    <name type="scientific">Boseongicola aestuarii</name>
    <dbReference type="NCBI Taxonomy" id="1470561"/>
    <lineage>
        <taxon>Bacteria</taxon>
        <taxon>Pseudomonadati</taxon>
        <taxon>Pseudomonadota</taxon>
        <taxon>Alphaproteobacteria</taxon>
        <taxon>Rhodobacterales</taxon>
        <taxon>Paracoccaceae</taxon>
        <taxon>Boseongicola</taxon>
    </lineage>
</organism>
<evidence type="ECO:0000259" key="12">
    <source>
        <dbReference type="Pfam" id="PF00361"/>
    </source>
</evidence>
<keyword evidence="7 11" id="KW-1133">Transmembrane helix</keyword>
<feature type="transmembrane region" description="Helical" evidence="11">
    <location>
        <begin position="485"/>
        <end position="508"/>
    </location>
</feature>
<dbReference type="InterPro" id="IPR042106">
    <property type="entry name" value="Nuo/plastoQ_OxRdtase_6_NuoJ"/>
</dbReference>
<feature type="transmembrane region" description="Helical" evidence="11">
    <location>
        <begin position="312"/>
        <end position="336"/>
    </location>
</feature>
<keyword evidence="3" id="KW-0813">Transport</keyword>
<dbReference type="EMBL" id="FXXQ01000003">
    <property type="protein sequence ID" value="SMX23274.1"/>
    <property type="molecule type" value="Genomic_DNA"/>
</dbReference>
<accession>A0A238J047</accession>
<dbReference type="OrthoDB" id="9811798at2"/>
<feature type="transmembrane region" description="Helical" evidence="11">
    <location>
        <begin position="120"/>
        <end position="139"/>
    </location>
</feature>
<feature type="transmembrane region" description="Helical" evidence="11">
    <location>
        <begin position="731"/>
        <end position="749"/>
    </location>
</feature>
<dbReference type="Gene3D" id="1.20.120.1200">
    <property type="entry name" value="NADH-ubiquinone/plastoquinone oxidoreductase chain 6, subunit NuoJ"/>
    <property type="match status" value="1"/>
</dbReference>
<evidence type="ECO:0000256" key="7">
    <source>
        <dbReference type="ARBA" id="ARBA00022989"/>
    </source>
</evidence>
<dbReference type="GO" id="GO:0015297">
    <property type="term" value="F:antiporter activity"/>
    <property type="evidence" value="ECO:0007669"/>
    <property type="project" value="UniProtKB-KW"/>
</dbReference>
<name>A0A238J047_9RHOB</name>
<keyword evidence="6 10" id="KW-0812">Transmembrane</keyword>
<evidence type="ECO:0000313" key="16">
    <source>
        <dbReference type="EMBL" id="SMX23274.1"/>
    </source>
</evidence>
<feature type="domain" description="NADH-Ubiquinone oxidoreductase (complex I) chain 5 N-terminal" evidence="13">
    <location>
        <begin position="53"/>
        <end position="100"/>
    </location>
</feature>
<dbReference type="InterPro" id="IPR025383">
    <property type="entry name" value="MrpA_C/MbhD"/>
</dbReference>
<dbReference type="Pfam" id="PF13244">
    <property type="entry name" value="MbhD"/>
    <property type="match status" value="1"/>
</dbReference>
<dbReference type="AlphaFoldDB" id="A0A238J047"/>
<dbReference type="GO" id="GO:0006811">
    <property type="term" value="P:monoatomic ion transport"/>
    <property type="evidence" value="ECO:0007669"/>
    <property type="project" value="UniProtKB-KW"/>
</dbReference>
<protein>
    <submittedName>
        <fullName evidence="16">Na(+)/H(+) antiporter subunit A</fullName>
    </submittedName>
</protein>
<dbReference type="InterPro" id="IPR050616">
    <property type="entry name" value="CPA3_Na-H_Antiporter_A"/>
</dbReference>
<evidence type="ECO:0000256" key="8">
    <source>
        <dbReference type="ARBA" id="ARBA00023065"/>
    </source>
</evidence>
<feature type="transmembrane region" description="Helical" evidence="11">
    <location>
        <begin position="288"/>
        <end position="306"/>
    </location>
</feature>
<evidence type="ECO:0000313" key="17">
    <source>
        <dbReference type="Proteomes" id="UP000201838"/>
    </source>
</evidence>
<feature type="transmembrane region" description="Helical" evidence="11">
    <location>
        <begin position="638"/>
        <end position="661"/>
    </location>
</feature>
<keyword evidence="8" id="KW-0406">Ion transport</keyword>
<feature type="transmembrane region" description="Helical" evidence="11">
    <location>
        <begin position="357"/>
        <end position="376"/>
    </location>
</feature>
<dbReference type="InterPro" id="IPR046806">
    <property type="entry name" value="MrpA_C/MbhE"/>
</dbReference>
<evidence type="ECO:0000256" key="3">
    <source>
        <dbReference type="ARBA" id="ARBA00022448"/>
    </source>
</evidence>
<feature type="transmembrane region" description="Helical" evidence="11">
    <location>
        <begin position="612"/>
        <end position="632"/>
    </location>
</feature>
<feature type="transmembrane region" description="Helical" evidence="11">
    <location>
        <begin position="260"/>
        <end position="281"/>
    </location>
</feature>
<dbReference type="Proteomes" id="UP000201838">
    <property type="component" value="Unassembled WGS sequence"/>
</dbReference>
<dbReference type="InterPro" id="IPR001750">
    <property type="entry name" value="ND/Mrp_TM"/>
</dbReference>
<dbReference type="PANTHER" id="PTHR43373">
    <property type="entry name" value="NA(+)/H(+) ANTIPORTER SUBUNIT"/>
    <property type="match status" value="1"/>
</dbReference>
<evidence type="ECO:0000256" key="11">
    <source>
        <dbReference type="SAM" id="Phobius"/>
    </source>
</evidence>
<evidence type="ECO:0000256" key="4">
    <source>
        <dbReference type="ARBA" id="ARBA00022449"/>
    </source>
</evidence>
<evidence type="ECO:0000256" key="9">
    <source>
        <dbReference type="ARBA" id="ARBA00023136"/>
    </source>
</evidence>
<dbReference type="RefSeq" id="WP_093973250.1">
    <property type="nucleotide sequence ID" value="NZ_FXXQ01000003.1"/>
</dbReference>
<comment type="function">
    <text evidence="1">NDH-1 shuttles electrons from NADH, via FMN and iron-sulfur (Fe-S) centers, to quinones in the respiratory chain. The immediate electron acceptor for the enzyme in this species is believed to be ubiquinone. Couples the redox reaction to proton translocation (for every two electrons transferred, four hydrogen ions are translocated across the cytoplasmic membrane), and thus conserves the redox energy in a proton gradient.</text>
</comment>
<dbReference type="Pfam" id="PF00361">
    <property type="entry name" value="Proton_antipo_M"/>
    <property type="match status" value="1"/>
</dbReference>
<evidence type="ECO:0000256" key="10">
    <source>
        <dbReference type="RuleBase" id="RU000320"/>
    </source>
</evidence>
<proteinExistence type="predicted"/>
<feature type="transmembrane region" description="Helical" evidence="11">
    <location>
        <begin position="17"/>
        <end position="37"/>
    </location>
</feature>
<evidence type="ECO:0000259" key="15">
    <source>
        <dbReference type="Pfam" id="PF20501"/>
    </source>
</evidence>
<feature type="transmembrane region" description="Helical" evidence="11">
    <location>
        <begin position="57"/>
        <end position="84"/>
    </location>
</feature>
<dbReference type="NCBIfam" id="NF009287">
    <property type="entry name" value="PRK12647.1"/>
    <property type="match status" value="1"/>
</dbReference>
<evidence type="ECO:0000256" key="1">
    <source>
        <dbReference type="ARBA" id="ARBA00002378"/>
    </source>
</evidence>
<feature type="transmembrane region" description="Helical" evidence="11">
    <location>
        <begin position="151"/>
        <end position="175"/>
    </location>
</feature>
<keyword evidence="5" id="KW-1003">Cell membrane</keyword>
<evidence type="ECO:0000256" key="6">
    <source>
        <dbReference type="ARBA" id="ARBA00022692"/>
    </source>
</evidence>